<dbReference type="InterPro" id="IPR012340">
    <property type="entry name" value="NA-bd_OB-fold"/>
</dbReference>
<dbReference type="AlphaFoldDB" id="A0A7W0IA02"/>
<dbReference type="RefSeq" id="WP_181658794.1">
    <property type="nucleotide sequence ID" value="NZ_JACEHE010000011.1"/>
</dbReference>
<reference evidence="4 5" key="1">
    <citation type="submission" date="2020-07" db="EMBL/GenBank/DDBJ databases">
        <title>Streptomyces isolated from Indian soil.</title>
        <authorList>
            <person name="Mandal S."/>
            <person name="Maiti P.K."/>
        </authorList>
    </citation>
    <scope>NUCLEOTIDE SEQUENCE [LARGE SCALE GENOMIC DNA]</scope>
    <source>
        <strain evidence="4 5">PSKA28</strain>
    </source>
</reference>
<organism evidence="4 5">
    <name type="scientific">Streptomyces himalayensis subsp. himalayensis</name>
    <dbReference type="NCBI Taxonomy" id="2756131"/>
    <lineage>
        <taxon>Bacteria</taxon>
        <taxon>Bacillati</taxon>
        <taxon>Actinomycetota</taxon>
        <taxon>Actinomycetes</taxon>
        <taxon>Kitasatosporales</taxon>
        <taxon>Streptomycetaceae</taxon>
        <taxon>Streptomyces</taxon>
        <taxon>Streptomyces himalayensis</taxon>
    </lineage>
</organism>
<dbReference type="InterPro" id="IPR002878">
    <property type="entry name" value="ChsH2_C"/>
</dbReference>
<sequence>MAQPSGRPLPLLTEESEFFWTSGSDGRLRFQECESCTSLVHPPQPVCRHCRGHDFRVREVSGYGTLVGFTVNERFSLPGLPAPYVVAQVAIDEDPRVRLTTNIVECEPGQLSLGMRMEVVFEQVEDVWLPLFRPAADQPEAAELPPDEVEPDEYPRLVRPPVRTEKFEEKAALTGIGASELGRRLMRSPLSLTIEACERAVADAGLTLDDIDGLSTYPGAGAFGGFAEGGVTALESALGIRPTWYNGGGETFGPGGSVIAAMLAVAGGLARHVLCFRTLWEATHADLARHGKLPQAAPGRVDGTHAWRMPFGATSAAHLLAQGAQRHFHRYGTTRETLGWIALNQRANAALNPTAIYRDPMTMDDYLSARTITTPFGLYDCDVPCDGAVAVIVSAVDAARDLARPPVLVEAVGTQIIERLEWDQSTSTHEPQVLGQAAHLWTRTSLRPCDVDVALLYDGFTFNCLSWIEALGFCGIGEAGDFLDGGKNIARDGVLPLNTHGGQLSHGRTHGMGLMHEAVVQLRGEGGERQVADARVAVVSSGGLTPSGVLLLRTDT</sequence>
<proteinExistence type="predicted"/>
<dbReference type="GO" id="GO:0016747">
    <property type="term" value="F:acyltransferase activity, transferring groups other than amino-acyl groups"/>
    <property type="evidence" value="ECO:0007669"/>
    <property type="project" value="UniProtKB-ARBA"/>
</dbReference>
<dbReference type="InterPro" id="IPR022002">
    <property type="entry name" value="ChsH2_Znr"/>
</dbReference>
<evidence type="ECO:0000259" key="3">
    <source>
        <dbReference type="Pfam" id="PF22691"/>
    </source>
</evidence>
<name>A0A7W0IA02_9ACTN</name>
<dbReference type="EMBL" id="JACEHE010000011">
    <property type="protein sequence ID" value="MBA2947823.1"/>
    <property type="molecule type" value="Genomic_DNA"/>
</dbReference>
<feature type="domain" description="Thiolase C-terminal" evidence="3">
    <location>
        <begin position="442"/>
        <end position="545"/>
    </location>
</feature>
<dbReference type="SUPFAM" id="SSF53901">
    <property type="entry name" value="Thiolase-like"/>
    <property type="match status" value="2"/>
</dbReference>
<evidence type="ECO:0000259" key="2">
    <source>
        <dbReference type="Pfam" id="PF12172"/>
    </source>
</evidence>
<dbReference type="InterPro" id="IPR055140">
    <property type="entry name" value="Thiolase_C_2"/>
</dbReference>
<gene>
    <name evidence="4" type="ORF">H1D24_18905</name>
</gene>
<dbReference type="Gene3D" id="3.40.47.10">
    <property type="match status" value="1"/>
</dbReference>
<dbReference type="PANTHER" id="PTHR42870">
    <property type="entry name" value="ACETYL-COA C-ACETYLTRANSFERASE"/>
    <property type="match status" value="1"/>
</dbReference>
<evidence type="ECO:0000313" key="5">
    <source>
        <dbReference type="Proteomes" id="UP000545761"/>
    </source>
</evidence>
<dbReference type="Pfam" id="PF22691">
    <property type="entry name" value="Thiolase_C_1"/>
    <property type="match status" value="1"/>
</dbReference>
<feature type="domain" description="ChsH2 C-terminal OB-fold" evidence="1">
    <location>
        <begin position="58"/>
        <end position="122"/>
    </location>
</feature>
<protein>
    <submittedName>
        <fullName evidence="4">OB-fold domain-containing protein</fullName>
    </submittedName>
</protein>
<dbReference type="Proteomes" id="UP000545761">
    <property type="component" value="Unassembled WGS sequence"/>
</dbReference>
<feature type="domain" description="ChsH2 rubredoxin-like zinc ribbon" evidence="2">
    <location>
        <begin position="20"/>
        <end position="55"/>
    </location>
</feature>
<dbReference type="Pfam" id="PF12172">
    <property type="entry name" value="zf-ChsH2"/>
    <property type="match status" value="1"/>
</dbReference>
<evidence type="ECO:0000259" key="1">
    <source>
        <dbReference type="Pfam" id="PF01796"/>
    </source>
</evidence>
<evidence type="ECO:0000313" key="4">
    <source>
        <dbReference type="EMBL" id="MBA2947823.1"/>
    </source>
</evidence>
<accession>A0A7W0IA02</accession>
<dbReference type="SUPFAM" id="SSF50249">
    <property type="entry name" value="Nucleic acid-binding proteins"/>
    <property type="match status" value="1"/>
</dbReference>
<comment type="caution">
    <text evidence="4">The sequence shown here is derived from an EMBL/GenBank/DDBJ whole genome shotgun (WGS) entry which is preliminary data.</text>
</comment>
<dbReference type="Pfam" id="PF01796">
    <property type="entry name" value="OB_ChsH2_C"/>
    <property type="match status" value="1"/>
</dbReference>
<dbReference type="InterPro" id="IPR016039">
    <property type="entry name" value="Thiolase-like"/>
</dbReference>
<dbReference type="PANTHER" id="PTHR42870:SF1">
    <property type="entry name" value="NON-SPECIFIC LIPID-TRANSFER PROTEIN-LIKE 2"/>
    <property type="match status" value="1"/>
</dbReference>
<dbReference type="CDD" id="cd00829">
    <property type="entry name" value="SCP-x_thiolase"/>
    <property type="match status" value="1"/>
</dbReference>